<comment type="caution">
    <text evidence="3">The sequence shown here is derived from an EMBL/GenBank/DDBJ whole genome shotgun (WGS) entry which is preliminary data.</text>
</comment>
<name>A0ABW3VRR1_9PSEU</name>
<dbReference type="InterPro" id="IPR023606">
    <property type="entry name" value="CoA-Trfase_III_dom_1_sf"/>
</dbReference>
<evidence type="ECO:0000256" key="1">
    <source>
        <dbReference type="ARBA" id="ARBA00022679"/>
    </source>
</evidence>
<dbReference type="PANTHER" id="PTHR48207">
    <property type="entry name" value="SUCCINATE--HYDROXYMETHYLGLUTARATE COA-TRANSFERASE"/>
    <property type="match status" value="1"/>
</dbReference>
<proteinExistence type="predicted"/>
<dbReference type="Pfam" id="PF02515">
    <property type="entry name" value="CoA_transf_3"/>
    <property type="match status" value="1"/>
</dbReference>
<keyword evidence="4" id="KW-1185">Reference proteome</keyword>
<dbReference type="Gene3D" id="3.30.1540.10">
    <property type="entry name" value="formyl-coa transferase, domain 3"/>
    <property type="match status" value="1"/>
</dbReference>
<evidence type="ECO:0000256" key="2">
    <source>
        <dbReference type="SAM" id="MobiDB-lite"/>
    </source>
</evidence>
<dbReference type="EMBL" id="JBHTMB010000294">
    <property type="protein sequence ID" value="MFD1237510.1"/>
    <property type="molecule type" value="Genomic_DNA"/>
</dbReference>
<dbReference type="Gene3D" id="3.40.50.10540">
    <property type="entry name" value="Crotonobetainyl-coa:carnitine coa-transferase, domain 1"/>
    <property type="match status" value="1"/>
</dbReference>
<keyword evidence="1 3" id="KW-0808">Transferase</keyword>
<dbReference type="InterPro" id="IPR003673">
    <property type="entry name" value="CoA-Trfase_fam_III"/>
</dbReference>
<sequence>MSDLHPAPTPRGPLSGLVVADFSRIVAGPYCAMLLGDLGADVVKVESPAGDDTRAFTPPVRDGVSTYFQAVNRNKRSIALDLADPADLAVAHALSARADVVIHNFKPGGIERFGLGYADVAARRPDTVYCAISGFGTRGGADLPGYDLLIQAVSGLMSLTGEADGRPLRAGMAAFDVMTGLHAAVGIQAALRHRDRTGTGQLVEIDLLSAALSSMINQSSAYVSGGVVPRRMGNEHPSLYPYEPIATGDGELVIIAGNDRQFATLCRVLGLDELGADPRFRSMRLRNENRVELRRILAGALSRRSAQDWFELLSAAGLPCGPINDVAGGVELADRLGLEPVVTVDGVPMVRNPLRMSETPPTYRSGPPDLGTAGAEIRQWLGFPAPGTDRPSVRARTG</sequence>
<evidence type="ECO:0000313" key="3">
    <source>
        <dbReference type="EMBL" id="MFD1237510.1"/>
    </source>
</evidence>
<feature type="region of interest" description="Disordered" evidence="2">
    <location>
        <begin position="352"/>
        <end position="371"/>
    </location>
</feature>
<dbReference type="InterPro" id="IPR050483">
    <property type="entry name" value="CoA-transferase_III_domain"/>
</dbReference>
<protein>
    <submittedName>
        <fullName evidence="3">CaiB/BaiF CoA transferase family protein</fullName>
    </submittedName>
</protein>
<accession>A0ABW3VRR1</accession>
<dbReference type="RefSeq" id="WP_013673541.1">
    <property type="nucleotide sequence ID" value="NZ_BAABKS010000099.1"/>
</dbReference>
<dbReference type="Proteomes" id="UP001597182">
    <property type="component" value="Unassembled WGS sequence"/>
</dbReference>
<dbReference type="InterPro" id="IPR044855">
    <property type="entry name" value="CoA-Trfase_III_dom3_sf"/>
</dbReference>
<reference evidence="4" key="1">
    <citation type="journal article" date="2019" name="Int. J. Syst. Evol. Microbiol.">
        <title>The Global Catalogue of Microorganisms (GCM) 10K type strain sequencing project: providing services to taxonomists for standard genome sequencing and annotation.</title>
        <authorList>
            <consortium name="The Broad Institute Genomics Platform"/>
            <consortium name="The Broad Institute Genome Sequencing Center for Infectious Disease"/>
            <person name="Wu L."/>
            <person name="Ma J."/>
        </authorList>
    </citation>
    <scope>NUCLEOTIDE SEQUENCE [LARGE SCALE GENOMIC DNA]</scope>
    <source>
        <strain evidence="4">CCUG 49018</strain>
    </source>
</reference>
<evidence type="ECO:0000313" key="4">
    <source>
        <dbReference type="Proteomes" id="UP001597182"/>
    </source>
</evidence>
<dbReference type="PANTHER" id="PTHR48207:SF3">
    <property type="entry name" value="SUCCINATE--HYDROXYMETHYLGLUTARATE COA-TRANSFERASE"/>
    <property type="match status" value="1"/>
</dbReference>
<organism evidence="3 4">
    <name type="scientific">Pseudonocardia benzenivorans</name>
    <dbReference type="NCBI Taxonomy" id="228005"/>
    <lineage>
        <taxon>Bacteria</taxon>
        <taxon>Bacillati</taxon>
        <taxon>Actinomycetota</taxon>
        <taxon>Actinomycetes</taxon>
        <taxon>Pseudonocardiales</taxon>
        <taxon>Pseudonocardiaceae</taxon>
        <taxon>Pseudonocardia</taxon>
    </lineage>
</organism>
<dbReference type="GO" id="GO:0016740">
    <property type="term" value="F:transferase activity"/>
    <property type="evidence" value="ECO:0007669"/>
    <property type="project" value="UniProtKB-KW"/>
</dbReference>
<dbReference type="SUPFAM" id="SSF89796">
    <property type="entry name" value="CoA-transferase family III (CaiB/BaiF)"/>
    <property type="match status" value="1"/>
</dbReference>
<gene>
    <name evidence="3" type="ORF">ACFQ34_29860</name>
</gene>